<reference evidence="1" key="1">
    <citation type="journal article" date="2014" name="Front. Microbiol.">
        <title>High frequency of phylogenetically diverse reductive dehalogenase-homologous genes in deep subseafloor sedimentary metagenomes.</title>
        <authorList>
            <person name="Kawai M."/>
            <person name="Futagami T."/>
            <person name="Toyoda A."/>
            <person name="Takaki Y."/>
            <person name="Nishi S."/>
            <person name="Hori S."/>
            <person name="Arai W."/>
            <person name="Tsubouchi T."/>
            <person name="Morono Y."/>
            <person name="Uchiyama I."/>
            <person name="Ito T."/>
            <person name="Fujiyama A."/>
            <person name="Inagaki F."/>
            <person name="Takami H."/>
        </authorList>
    </citation>
    <scope>NUCLEOTIDE SEQUENCE</scope>
    <source>
        <strain evidence="1">Expedition CK06-06</strain>
    </source>
</reference>
<name>X1PQ16_9ZZZZ</name>
<organism evidence="1">
    <name type="scientific">marine sediment metagenome</name>
    <dbReference type="NCBI Taxonomy" id="412755"/>
    <lineage>
        <taxon>unclassified sequences</taxon>
        <taxon>metagenomes</taxon>
        <taxon>ecological metagenomes</taxon>
    </lineage>
</organism>
<comment type="caution">
    <text evidence="1">The sequence shown here is derived from an EMBL/GenBank/DDBJ whole genome shotgun (WGS) entry which is preliminary data.</text>
</comment>
<protein>
    <submittedName>
        <fullName evidence="1">Uncharacterized protein</fullName>
    </submittedName>
</protein>
<dbReference type="Gene3D" id="2.130.10.10">
    <property type="entry name" value="YVTN repeat-like/Quinoprotein amine dehydrogenase"/>
    <property type="match status" value="1"/>
</dbReference>
<sequence length="133" mass="15121">FQYNLSVPWDIASGLFSGIFFCTDEQDFKPRNLSFSSDGKNLYTANMDTNTVYQYTLSIPWDLSTAVYSNKYFYIGDQSIWPYGISFSNIGSEMYILGADTDTVYQYTLPEIPVPPPKKEASRTGIYSFNTLS</sequence>
<feature type="non-terminal residue" evidence="1">
    <location>
        <position position="1"/>
    </location>
</feature>
<proteinExistence type="predicted"/>
<dbReference type="AlphaFoldDB" id="X1PQ16"/>
<dbReference type="EMBL" id="BARV01028101">
    <property type="protein sequence ID" value="GAI44601.1"/>
    <property type="molecule type" value="Genomic_DNA"/>
</dbReference>
<evidence type="ECO:0000313" key="1">
    <source>
        <dbReference type="EMBL" id="GAI44601.1"/>
    </source>
</evidence>
<dbReference type="SUPFAM" id="SSF50956">
    <property type="entry name" value="Thermostable phytase (3-phytase)"/>
    <property type="match status" value="1"/>
</dbReference>
<dbReference type="InterPro" id="IPR015943">
    <property type="entry name" value="WD40/YVTN_repeat-like_dom_sf"/>
</dbReference>
<accession>X1PQ16</accession>
<gene>
    <name evidence="1" type="ORF">S06H3_45074</name>
</gene>